<dbReference type="GO" id="GO:0005829">
    <property type="term" value="C:cytosol"/>
    <property type="evidence" value="ECO:0007669"/>
    <property type="project" value="UniProtKB-ARBA"/>
</dbReference>
<sequence>MAPLTRCRALNSIPQPAAAKYYGQRATKGGLIISEATVICPQGYGFPHTPGIHTKEQVKAWKPIVEAVHDKGGLFVCQLWHVGRVSHPDFQPNGEAPVSASAIAIDGKLMTPDGSKPYTVPRALEEAELPGLIEDYRKAARNALDAGFDAVEAHFANGYLVEQFFKCSTNKRTDRYGGPIDNRCRLGIEIMDALIAEVGKDKVGVRLSPFGGASQAYDSHPYATYCFFIEEMNKRSIAYIHMIEPRAKGKEGAASPVAEFSNEHHDETLEVFRKAWHGVFFVAGGYNTELGVRAVAASHADAVAFGRRFLATPDMVKRVQLGAPLNQYHRATFYTQDQVVGYLDYPTLEDNGNNLVGAERQGSKHCMDCSGGAGHADDDSSSCARRREMAAQRAIKS</sequence>
<evidence type="ECO:0000256" key="2">
    <source>
        <dbReference type="ARBA" id="ARBA00005979"/>
    </source>
</evidence>
<feature type="domain" description="NADH:flavin oxidoreductase/NADH oxidase N-terminal" evidence="5">
    <location>
        <begin position="1"/>
        <end position="326"/>
    </location>
</feature>
<keyword evidence="4" id="KW-0560">Oxidoreductase</keyword>
<evidence type="ECO:0000313" key="7">
    <source>
        <dbReference type="Proteomes" id="UP001445335"/>
    </source>
</evidence>
<comment type="cofactor">
    <cofactor evidence="1">
        <name>FMN</name>
        <dbReference type="ChEBI" id="CHEBI:58210"/>
    </cofactor>
</comment>
<dbReference type="InterPro" id="IPR001155">
    <property type="entry name" value="OxRdtase_FMN_N"/>
</dbReference>
<dbReference type="GO" id="GO:0016628">
    <property type="term" value="F:oxidoreductase activity, acting on the CH-CH group of donors, NAD or NADP as acceptor"/>
    <property type="evidence" value="ECO:0007669"/>
    <property type="project" value="UniProtKB-ARBA"/>
</dbReference>
<dbReference type="PANTHER" id="PTHR22893:SF91">
    <property type="entry name" value="NADPH DEHYDROGENASE 2-RELATED"/>
    <property type="match status" value="1"/>
</dbReference>
<dbReference type="Proteomes" id="UP001445335">
    <property type="component" value="Unassembled WGS sequence"/>
</dbReference>
<keyword evidence="3" id="KW-0288">FMN</keyword>
<dbReference type="PANTHER" id="PTHR22893">
    <property type="entry name" value="NADH OXIDOREDUCTASE-RELATED"/>
    <property type="match status" value="1"/>
</dbReference>
<evidence type="ECO:0000256" key="3">
    <source>
        <dbReference type="ARBA" id="ARBA00022643"/>
    </source>
</evidence>
<dbReference type="Pfam" id="PF00724">
    <property type="entry name" value="Oxidored_FMN"/>
    <property type="match status" value="1"/>
</dbReference>
<dbReference type="FunFam" id="3.20.20.70:FF:000059">
    <property type="entry name" value="N-ethylmaleimide reductase, FMN-linked"/>
    <property type="match status" value="1"/>
</dbReference>
<reference evidence="6 7" key="1">
    <citation type="journal article" date="2024" name="Nat. Commun.">
        <title>Phylogenomics reveals the evolutionary origins of lichenization in chlorophyte algae.</title>
        <authorList>
            <person name="Puginier C."/>
            <person name="Libourel C."/>
            <person name="Otte J."/>
            <person name="Skaloud P."/>
            <person name="Haon M."/>
            <person name="Grisel S."/>
            <person name="Petersen M."/>
            <person name="Berrin J.G."/>
            <person name="Delaux P.M."/>
            <person name="Dal Grande F."/>
            <person name="Keller J."/>
        </authorList>
    </citation>
    <scope>NUCLEOTIDE SEQUENCE [LARGE SCALE GENOMIC DNA]</scope>
    <source>
        <strain evidence="6 7">SAG 245.80</strain>
    </source>
</reference>
<keyword evidence="3" id="KW-0285">Flavoprotein</keyword>
<proteinExistence type="inferred from homology"/>
<name>A0AAW1SFN9_9CHLO</name>
<dbReference type="SUPFAM" id="SSF51395">
    <property type="entry name" value="FMN-linked oxidoreductases"/>
    <property type="match status" value="1"/>
</dbReference>
<dbReference type="InterPro" id="IPR045247">
    <property type="entry name" value="Oye-like"/>
</dbReference>
<evidence type="ECO:0000256" key="4">
    <source>
        <dbReference type="ARBA" id="ARBA00023002"/>
    </source>
</evidence>
<accession>A0AAW1SFN9</accession>
<dbReference type="Gene3D" id="3.20.20.70">
    <property type="entry name" value="Aldolase class I"/>
    <property type="match status" value="1"/>
</dbReference>
<dbReference type="EMBL" id="JALJOU010000003">
    <property type="protein sequence ID" value="KAK9845295.1"/>
    <property type="molecule type" value="Genomic_DNA"/>
</dbReference>
<dbReference type="InterPro" id="IPR013785">
    <property type="entry name" value="Aldolase_TIM"/>
</dbReference>
<evidence type="ECO:0000259" key="5">
    <source>
        <dbReference type="Pfam" id="PF00724"/>
    </source>
</evidence>
<comment type="similarity">
    <text evidence="2">Belongs to the NADH:flavin oxidoreductase/NADH oxidase family.</text>
</comment>
<organism evidence="6 7">
    <name type="scientific">Elliptochloris bilobata</name>
    <dbReference type="NCBI Taxonomy" id="381761"/>
    <lineage>
        <taxon>Eukaryota</taxon>
        <taxon>Viridiplantae</taxon>
        <taxon>Chlorophyta</taxon>
        <taxon>core chlorophytes</taxon>
        <taxon>Trebouxiophyceae</taxon>
        <taxon>Trebouxiophyceae incertae sedis</taxon>
        <taxon>Elliptochloris clade</taxon>
        <taxon>Elliptochloris</taxon>
    </lineage>
</organism>
<evidence type="ECO:0000313" key="6">
    <source>
        <dbReference type="EMBL" id="KAK9845295.1"/>
    </source>
</evidence>
<keyword evidence="7" id="KW-1185">Reference proteome</keyword>
<gene>
    <name evidence="6" type="ORF">WJX81_002650</name>
</gene>
<dbReference type="CDD" id="cd02933">
    <property type="entry name" value="OYE_like_FMN"/>
    <property type="match status" value="1"/>
</dbReference>
<dbReference type="GO" id="GO:0010181">
    <property type="term" value="F:FMN binding"/>
    <property type="evidence" value="ECO:0007669"/>
    <property type="project" value="InterPro"/>
</dbReference>
<protein>
    <recommendedName>
        <fullName evidence="5">NADH:flavin oxidoreductase/NADH oxidase N-terminal domain-containing protein</fullName>
    </recommendedName>
</protein>
<evidence type="ECO:0000256" key="1">
    <source>
        <dbReference type="ARBA" id="ARBA00001917"/>
    </source>
</evidence>
<comment type="caution">
    <text evidence="6">The sequence shown here is derived from an EMBL/GenBank/DDBJ whole genome shotgun (WGS) entry which is preliminary data.</text>
</comment>
<dbReference type="AlphaFoldDB" id="A0AAW1SFN9"/>